<dbReference type="EMBL" id="CM045877">
    <property type="protein sequence ID" value="KAI7940679.1"/>
    <property type="molecule type" value="Genomic_DNA"/>
</dbReference>
<accession>A0ACC0DZ08</accession>
<gene>
    <name evidence="1" type="ORF">MJO28_012964</name>
</gene>
<keyword evidence="2" id="KW-1185">Reference proteome</keyword>
<reference evidence="2" key="1">
    <citation type="journal article" date="2018" name="BMC Genomics">
        <title>Genomic insights into host adaptation between the wheat stripe rust pathogen (Puccinia striiformis f. sp. tritici) and the barley stripe rust pathogen (Puccinia striiformis f. sp. hordei).</title>
        <authorList>
            <person name="Xia C."/>
            <person name="Wang M."/>
            <person name="Yin C."/>
            <person name="Cornejo O.E."/>
            <person name="Hulbert S.H."/>
            <person name="Chen X."/>
        </authorList>
    </citation>
    <scope>NUCLEOTIDE SEQUENCE [LARGE SCALE GENOMIC DNA]</scope>
    <source>
        <strain evidence="2">93-210</strain>
    </source>
</reference>
<comment type="caution">
    <text evidence="1">The sequence shown here is derived from an EMBL/GenBank/DDBJ whole genome shotgun (WGS) entry which is preliminary data.</text>
</comment>
<dbReference type="Proteomes" id="UP001060170">
    <property type="component" value="Chromosome 13"/>
</dbReference>
<organism evidence="1 2">
    <name type="scientific">Puccinia striiformis f. sp. tritici</name>
    <dbReference type="NCBI Taxonomy" id="168172"/>
    <lineage>
        <taxon>Eukaryota</taxon>
        <taxon>Fungi</taxon>
        <taxon>Dikarya</taxon>
        <taxon>Basidiomycota</taxon>
        <taxon>Pucciniomycotina</taxon>
        <taxon>Pucciniomycetes</taxon>
        <taxon>Pucciniales</taxon>
        <taxon>Pucciniaceae</taxon>
        <taxon>Puccinia</taxon>
    </lineage>
</organism>
<reference evidence="2" key="2">
    <citation type="journal article" date="2018" name="Mol. Plant Microbe Interact.">
        <title>Genome sequence resources for the wheat stripe rust pathogen (Puccinia striiformis f. sp. tritici) and the barley stripe rust pathogen (Puccinia striiformis f. sp. hordei).</title>
        <authorList>
            <person name="Xia C."/>
            <person name="Wang M."/>
            <person name="Yin C."/>
            <person name="Cornejo O.E."/>
            <person name="Hulbert S.H."/>
            <person name="Chen X."/>
        </authorList>
    </citation>
    <scope>NUCLEOTIDE SEQUENCE [LARGE SCALE GENOMIC DNA]</scope>
    <source>
        <strain evidence="2">93-210</strain>
    </source>
</reference>
<reference evidence="1 2" key="3">
    <citation type="journal article" date="2022" name="Microbiol. Spectr.">
        <title>Folding features and dynamics of 3D genome architecture in plant fungal pathogens.</title>
        <authorList>
            <person name="Xia C."/>
        </authorList>
    </citation>
    <scope>NUCLEOTIDE SEQUENCE [LARGE SCALE GENOMIC DNA]</scope>
    <source>
        <strain evidence="1 2">93-210</strain>
    </source>
</reference>
<evidence type="ECO:0000313" key="2">
    <source>
        <dbReference type="Proteomes" id="UP001060170"/>
    </source>
</evidence>
<evidence type="ECO:0000313" key="1">
    <source>
        <dbReference type="EMBL" id="KAI7940679.1"/>
    </source>
</evidence>
<name>A0ACC0DZ08_9BASI</name>
<sequence length="126" mass="13234">MTATTTSPLYHRQEDKDMPRSAQSATSRATHSNFNVETGPVLFGNSTTSPITRHSNINVVAGSATLGGSTTSLITSHSNINVVAGSATLGGGAMNQTEAPVEHRTPVNKTTDENVYPRVEAQSSHI</sequence>
<protein>
    <submittedName>
        <fullName evidence="1">Uncharacterized protein</fullName>
    </submittedName>
</protein>
<proteinExistence type="predicted"/>